<accession>A0ABZ3CN56</accession>
<sequence length="233" mass="25516">MALSGIAAVQRQWRQRFPSYRFWRRPVLRIGVVVGLLFAAATAVAQTPDATLFSLMQRWGNVEYQMQGGARMKAFADLADEADALARNQPDNAHVLTAQGVVLASYAKAKGGLGALDLAKRARTALEKAIAIDPQGENGSAYVTLGALYQHAPGWPIAFGDSDKAGELLRKAVDIRPDGIDTNFYYAQYLEDEGEHAQALDYAQRAVAGQARADRSSDEALRQQAERWLAEHR</sequence>
<dbReference type="Gene3D" id="1.25.40.10">
    <property type="entry name" value="Tetratricopeptide repeat domain"/>
    <property type="match status" value="1"/>
</dbReference>
<gene>
    <name evidence="2" type="ORF">AAGT95_12100</name>
</gene>
<feature type="compositionally biased region" description="Basic and acidic residues" evidence="1">
    <location>
        <begin position="212"/>
        <end position="233"/>
    </location>
</feature>
<dbReference type="InterPro" id="IPR011990">
    <property type="entry name" value="TPR-like_helical_dom_sf"/>
</dbReference>
<dbReference type="SUPFAM" id="SSF48452">
    <property type="entry name" value="TPR-like"/>
    <property type="match status" value="1"/>
</dbReference>
<evidence type="ECO:0000313" key="2">
    <source>
        <dbReference type="EMBL" id="XAD52589.1"/>
    </source>
</evidence>
<dbReference type="Proteomes" id="UP001453229">
    <property type="component" value="Chromosome"/>
</dbReference>
<dbReference type="EMBL" id="CP151919">
    <property type="protein sequence ID" value="XAD52589.1"/>
    <property type="molecule type" value="Genomic_DNA"/>
</dbReference>
<dbReference type="RefSeq" id="WP_342593938.1">
    <property type="nucleotide sequence ID" value="NZ_CP151919.1"/>
</dbReference>
<feature type="region of interest" description="Disordered" evidence="1">
    <location>
        <begin position="211"/>
        <end position="233"/>
    </location>
</feature>
<evidence type="ECO:0000256" key="1">
    <source>
        <dbReference type="SAM" id="MobiDB-lite"/>
    </source>
</evidence>
<proteinExistence type="predicted"/>
<organism evidence="2 3">
    <name type="scientific">Salinicola lusitanus</name>
    <dbReference type="NCBI Taxonomy" id="1949085"/>
    <lineage>
        <taxon>Bacteria</taxon>
        <taxon>Pseudomonadati</taxon>
        <taxon>Pseudomonadota</taxon>
        <taxon>Gammaproteobacteria</taxon>
        <taxon>Oceanospirillales</taxon>
        <taxon>Halomonadaceae</taxon>
        <taxon>Salinicola</taxon>
    </lineage>
</organism>
<protein>
    <recommendedName>
        <fullName evidence="4">Tetratricopeptide repeat protein</fullName>
    </recommendedName>
</protein>
<evidence type="ECO:0000313" key="3">
    <source>
        <dbReference type="Proteomes" id="UP001453229"/>
    </source>
</evidence>
<reference evidence="2 3" key="1">
    <citation type="submission" date="2024-04" db="EMBL/GenBank/DDBJ databases">
        <title>Salinicola lusitanus LLJ914,a marine bacterium isolated from the Okinawa Trough.</title>
        <authorList>
            <person name="Li J."/>
        </authorList>
    </citation>
    <scope>NUCLEOTIDE SEQUENCE [LARGE SCALE GENOMIC DNA]</scope>
    <source>
        <strain evidence="2 3">LLJ914</strain>
    </source>
</reference>
<name>A0ABZ3CN56_9GAMM</name>
<keyword evidence="3" id="KW-1185">Reference proteome</keyword>
<evidence type="ECO:0008006" key="4">
    <source>
        <dbReference type="Google" id="ProtNLM"/>
    </source>
</evidence>